<evidence type="ECO:0000313" key="2">
    <source>
        <dbReference type="EMBL" id="OQO01073.1"/>
    </source>
</evidence>
<feature type="region of interest" description="Disordered" evidence="1">
    <location>
        <begin position="74"/>
        <end position="95"/>
    </location>
</feature>
<feature type="region of interest" description="Disordered" evidence="1">
    <location>
        <begin position="155"/>
        <end position="178"/>
    </location>
</feature>
<dbReference type="EMBL" id="NAJO01000032">
    <property type="protein sequence ID" value="OQO01073.1"/>
    <property type="molecule type" value="Genomic_DNA"/>
</dbReference>
<name>A0A1V8SPK6_9PEZI</name>
<dbReference type="AlphaFoldDB" id="A0A1V8SPK6"/>
<keyword evidence="3" id="KW-1185">Reference proteome</keyword>
<accession>A0A1V8SPK6</accession>
<reference evidence="3" key="1">
    <citation type="submission" date="2017-03" db="EMBL/GenBank/DDBJ databases">
        <title>Genomes of endolithic fungi from Antarctica.</title>
        <authorList>
            <person name="Coleine C."/>
            <person name="Masonjones S."/>
            <person name="Stajich J.E."/>
        </authorList>
    </citation>
    <scope>NUCLEOTIDE SEQUENCE [LARGE SCALE GENOMIC DNA]</scope>
    <source>
        <strain evidence="3">CCFEE 5527</strain>
    </source>
</reference>
<gene>
    <name evidence="2" type="ORF">B0A48_13316</name>
</gene>
<dbReference type="InParanoid" id="A0A1V8SPK6"/>
<comment type="caution">
    <text evidence="2">The sequence shown here is derived from an EMBL/GenBank/DDBJ whole genome shotgun (WGS) entry which is preliminary data.</text>
</comment>
<evidence type="ECO:0000313" key="3">
    <source>
        <dbReference type="Proteomes" id="UP000192596"/>
    </source>
</evidence>
<protein>
    <submittedName>
        <fullName evidence="2">Uncharacterized protein</fullName>
    </submittedName>
</protein>
<sequence length="178" mass="19391">MSTSDSTPLVDPYKGHTFLHGQAIKHDHEKMSNMMLGDGGGFNSGLGANHLPSGYTDTSLVEIPIKVSDYGVTSPLSQQGETEKKGGFMRKLSNFGSGAGKKDEGEVRVVGMSRGDYLKCWVKGNDGKFADGVVEPEEGRAEWLRKQFAFDDEVRRQDRDLNSKQKVGKLPPSGLQPS</sequence>
<dbReference type="Proteomes" id="UP000192596">
    <property type="component" value="Unassembled WGS sequence"/>
</dbReference>
<evidence type="ECO:0000256" key="1">
    <source>
        <dbReference type="SAM" id="MobiDB-lite"/>
    </source>
</evidence>
<dbReference type="OrthoDB" id="4158258at2759"/>
<proteinExistence type="predicted"/>
<organism evidence="2 3">
    <name type="scientific">Cryoendolithus antarcticus</name>
    <dbReference type="NCBI Taxonomy" id="1507870"/>
    <lineage>
        <taxon>Eukaryota</taxon>
        <taxon>Fungi</taxon>
        <taxon>Dikarya</taxon>
        <taxon>Ascomycota</taxon>
        <taxon>Pezizomycotina</taxon>
        <taxon>Dothideomycetes</taxon>
        <taxon>Dothideomycetidae</taxon>
        <taxon>Cladosporiales</taxon>
        <taxon>Cladosporiaceae</taxon>
        <taxon>Cryoendolithus</taxon>
    </lineage>
</organism>